<evidence type="ECO:0000313" key="2">
    <source>
        <dbReference type="Proteomes" id="UP000829420"/>
    </source>
</evidence>
<dbReference type="EMBL" id="CP093255">
    <property type="protein sequence ID" value="UNH37817.1"/>
    <property type="molecule type" value="Genomic_DNA"/>
</dbReference>
<proteinExistence type="predicted"/>
<name>A0ACD3Y3V8_9GAMM</name>
<keyword evidence="2" id="KW-1185">Reference proteome</keyword>
<sequence length="218" mass="24259">MKIQTMSDRINLRMRELKLKSKHIMDATGASKGTVSQWVNGGTEPSAKFLSSLATILGVTEKWLIDGGLIEEVKGNVTLGPDITRRVPLVSYVQAGRWKDMIEQHFDEFTEWIETTAKVSGSSFSLRVVGNSMVDTTGRSRISIPEGAIVIVDPEKDIYNGRIVVARLKDSNETTVKQYVVDGPNEYLMPINPNYKPIPFDDACEIIGVCVRIEQDLI</sequence>
<gene>
    <name evidence="1" type="ORF">MNY70_09830</name>
</gene>
<protein>
    <submittedName>
        <fullName evidence="1">LexA family transcriptional regulator</fullName>
    </submittedName>
</protein>
<evidence type="ECO:0000313" key="1">
    <source>
        <dbReference type="EMBL" id="UNH37817.1"/>
    </source>
</evidence>
<dbReference type="Proteomes" id="UP000829420">
    <property type="component" value="Chromosome"/>
</dbReference>
<accession>A0ACD3Y3V8</accession>
<reference evidence="1" key="1">
    <citation type="submission" date="2022-03" db="EMBL/GenBank/DDBJ databases">
        <title>ESBL-producing Moellerella wisconsensis and Escherichia marmotae isolated from wild game meat.</title>
        <authorList>
            <person name="Biggel M."/>
        </authorList>
    </citation>
    <scope>NUCLEOTIDE SEQUENCE</scope>
    <source>
        <strain evidence="1">W1</strain>
    </source>
</reference>
<organism evidence="1 2">
    <name type="scientific">Moellerella wisconsensis</name>
    <dbReference type="NCBI Taxonomy" id="158849"/>
    <lineage>
        <taxon>Bacteria</taxon>
        <taxon>Pseudomonadati</taxon>
        <taxon>Pseudomonadota</taxon>
        <taxon>Gammaproteobacteria</taxon>
        <taxon>Enterobacterales</taxon>
        <taxon>Morganellaceae</taxon>
        <taxon>Moellerella</taxon>
    </lineage>
</organism>